<sequence>MAQRNHLGLSVESLEPREVPAVYYVSAAGADTAAGDAAHPWHTLQHAADTVKAGDTVNVLAGNYAGFYLTTSGTASARITFTGQPGADITSDNPTTADGIDLEGASFVTVQGFAVSGTGRAGIRAVADTNVIIQNNDCDQNAVWGIFSGFSKNLQILNNVASRSAQQHGIYVSNSDATGNGNNPTISGNTVWGNHDCGIELNGDLGTSGSGGIITGATVTDNVIYDNGVGGGAGINCDGVQNSVFENNLIYNEHANGISLSLFNGGGGSSNNRVINNTVMVASNGGWALHINNTSTGNTVLNNILDSAAGFPGAFDISTDSLTGLTSDYNLVENKMSTSDGNSANLTLAQWRTATGQDAHSVTSTFNTAALMALFADPATDNYRLIPGSPAINTGTATDAPATDAKGTLRPSMGGVDAGYDQYSTSNITTHFQVSAPATATAGTAFTVTVTAQTGTGTTDTGYRGTVHFTSTDGQAGLPADYTFTAADAGVHTFTVTLKTVGSESVTATDTATGAITGAATATVSTSAGTTFAVSAPSAATAGTAFTVTVTAQTSSGGTNTGYRGTVHFTSTDGQAGLPADYTFTAADAGTHTFTVTLKTAGSKSVTATDTVTSALTSSASTTVSAASASVFQLSEPTTATAGTAFSVTATLKDAYGNVATGYRGTVHFTSTDGQAGLPANYTFTAADAGVHTFTVTLKTAGSESVTATDTVTSALTSSGSTTVSAAAASALQLSEPTTATAGTAFSVTATLKDAYGNAATGYRGTVHFTSTDGQAVLPANYTFTAADAGAHTFTVTLKTAGSESVTATDTVTSALTSSASTTVSAAAASALQLSEPTTATAGSAFSVTATLKDAYGNVATGYRGTVHFTSTDGQAGLPANYTFTAADAGTHTFTVTLKTAGSESVTATDTVTSTITGTAATTVSTSSSSATVLGFNFNGDTGRETSDAATTVATGLSASAITRGTGLRPDTQGLGANSFASGAVGHMYGATLAAAVNLQQYYQFTVQPTSGGTLSLSGINVAAWGQNETPGVGIQVSTDGVNFATVFTGTTNTASANLSQVAAVQGVSGTVTVRVYLYGVGAYESSGLGRASGNSVTVTGSVQSAPTQSVVGFNFAGDTGKETSDAATTVATGLTASAITRGAGLRPDTQGLGANSFASGAVGHMYGATLAAAVNLQQYYQFTVQPTSGGTLSLSGINVAAWGQNETPGVGIQVSTDGVNFATVFTGTTNTASATLSGNPGLQGLSGTVTVRIYLYGVGAYESSGLGRANGNAVELLGSVS</sequence>
<dbReference type="KEGG" id="ftj:FTUN_6372"/>
<accession>A0A6M5YXD6</accession>
<organism evidence="2 3">
    <name type="scientific">Frigoriglobus tundricola</name>
    <dbReference type="NCBI Taxonomy" id="2774151"/>
    <lineage>
        <taxon>Bacteria</taxon>
        <taxon>Pseudomonadati</taxon>
        <taxon>Planctomycetota</taxon>
        <taxon>Planctomycetia</taxon>
        <taxon>Gemmatales</taxon>
        <taxon>Gemmataceae</taxon>
        <taxon>Frigoriglobus</taxon>
    </lineage>
</organism>
<evidence type="ECO:0000313" key="2">
    <source>
        <dbReference type="EMBL" id="QJW98777.1"/>
    </source>
</evidence>
<dbReference type="InterPro" id="IPR011050">
    <property type="entry name" value="Pectin_lyase_fold/virulence"/>
</dbReference>
<dbReference type="RefSeq" id="WP_171473877.1">
    <property type="nucleotide sequence ID" value="NZ_CP053452.2"/>
</dbReference>
<protein>
    <recommendedName>
        <fullName evidence="1">Periplasmic copper-binding protein NosD beta helix domain-containing protein</fullName>
    </recommendedName>
</protein>
<dbReference type="NCBIfam" id="NF041518">
    <property type="entry name" value="choice_anch_Q"/>
    <property type="match status" value="1"/>
</dbReference>
<evidence type="ECO:0000259" key="1">
    <source>
        <dbReference type="Pfam" id="PF05048"/>
    </source>
</evidence>
<proteinExistence type="predicted"/>
<dbReference type="Proteomes" id="UP000503447">
    <property type="component" value="Chromosome"/>
</dbReference>
<name>A0A6M5YXD6_9BACT</name>
<dbReference type="Pfam" id="PF05048">
    <property type="entry name" value="NosD"/>
    <property type="match status" value="1"/>
</dbReference>
<dbReference type="SUPFAM" id="SSF51126">
    <property type="entry name" value="Pectin lyase-like"/>
    <property type="match status" value="1"/>
</dbReference>
<dbReference type="InterPro" id="IPR006626">
    <property type="entry name" value="PbH1"/>
</dbReference>
<dbReference type="InterPro" id="IPR012334">
    <property type="entry name" value="Pectin_lyas_fold"/>
</dbReference>
<dbReference type="InterPro" id="IPR013783">
    <property type="entry name" value="Ig-like_fold"/>
</dbReference>
<evidence type="ECO:0000313" key="3">
    <source>
        <dbReference type="Proteomes" id="UP000503447"/>
    </source>
</evidence>
<dbReference type="EMBL" id="CP053452">
    <property type="protein sequence ID" value="QJW98777.1"/>
    <property type="molecule type" value="Genomic_DNA"/>
</dbReference>
<dbReference type="InterPro" id="IPR007742">
    <property type="entry name" value="NosD_dom"/>
</dbReference>
<reference evidence="3" key="1">
    <citation type="submission" date="2020-05" db="EMBL/GenBank/DDBJ databases">
        <title>Frigoriglobus tundricola gen. nov., sp. nov., a psychrotolerant cellulolytic planctomycete of the family Gemmataceae with two divergent copies of 16S rRNA gene.</title>
        <authorList>
            <person name="Kulichevskaya I.S."/>
            <person name="Ivanova A.A."/>
            <person name="Naumoff D.G."/>
            <person name="Beletsky A.V."/>
            <person name="Rijpstra W.I.C."/>
            <person name="Sinninghe Damste J.S."/>
            <person name="Mardanov A.V."/>
            <person name="Ravin N.V."/>
            <person name="Dedysh S.N."/>
        </authorList>
    </citation>
    <scope>NUCLEOTIDE SEQUENCE [LARGE SCALE GENOMIC DNA]</scope>
    <source>
        <strain evidence="3">PL17</strain>
    </source>
</reference>
<dbReference type="InterPro" id="IPR059226">
    <property type="entry name" value="Choice_anch_Q_dom"/>
</dbReference>
<gene>
    <name evidence="2" type="ORF">FTUN_6372</name>
</gene>
<dbReference type="Gene3D" id="2.60.40.10">
    <property type="entry name" value="Immunoglobulins"/>
    <property type="match status" value="2"/>
</dbReference>
<dbReference type="SMART" id="SM00710">
    <property type="entry name" value="PbH1"/>
    <property type="match status" value="7"/>
</dbReference>
<feature type="domain" description="Periplasmic copper-binding protein NosD beta helix" evidence="1">
    <location>
        <begin position="85"/>
        <end position="254"/>
    </location>
</feature>
<keyword evidence="3" id="KW-1185">Reference proteome</keyword>
<dbReference type="Gene3D" id="2.160.20.10">
    <property type="entry name" value="Single-stranded right-handed beta-helix, Pectin lyase-like"/>
    <property type="match status" value="1"/>
</dbReference>